<sequence length="64" mass="7461">MVREGCPRLGAAVFVAHKFLFSHVCGIRKVNCILVHYRLLFRNWILILDYARVSKQRGNFQEGL</sequence>
<evidence type="ECO:0000313" key="1">
    <source>
        <dbReference type="EMBL" id="CAL1283508.1"/>
    </source>
</evidence>
<keyword evidence="2" id="KW-1185">Reference proteome</keyword>
<name>A0AAV2AHN6_9ARAC</name>
<reference evidence="1 2" key="1">
    <citation type="submission" date="2024-04" db="EMBL/GenBank/DDBJ databases">
        <authorList>
            <person name="Rising A."/>
            <person name="Reimegard J."/>
            <person name="Sonavane S."/>
            <person name="Akerstrom W."/>
            <person name="Nylinder S."/>
            <person name="Hedman E."/>
            <person name="Kallberg Y."/>
        </authorList>
    </citation>
    <scope>NUCLEOTIDE SEQUENCE [LARGE SCALE GENOMIC DNA]</scope>
</reference>
<evidence type="ECO:0000313" key="2">
    <source>
        <dbReference type="Proteomes" id="UP001497382"/>
    </source>
</evidence>
<dbReference type="EMBL" id="CAXIEN010000168">
    <property type="protein sequence ID" value="CAL1283508.1"/>
    <property type="molecule type" value="Genomic_DNA"/>
</dbReference>
<dbReference type="Proteomes" id="UP001497382">
    <property type="component" value="Unassembled WGS sequence"/>
</dbReference>
<organism evidence="1 2">
    <name type="scientific">Larinioides sclopetarius</name>
    <dbReference type="NCBI Taxonomy" id="280406"/>
    <lineage>
        <taxon>Eukaryota</taxon>
        <taxon>Metazoa</taxon>
        <taxon>Ecdysozoa</taxon>
        <taxon>Arthropoda</taxon>
        <taxon>Chelicerata</taxon>
        <taxon>Arachnida</taxon>
        <taxon>Araneae</taxon>
        <taxon>Araneomorphae</taxon>
        <taxon>Entelegynae</taxon>
        <taxon>Araneoidea</taxon>
        <taxon>Araneidae</taxon>
        <taxon>Larinioides</taxon>
    </lineage>
</organism>
<dbReference type="AlphaFoldDB" id="A0AAV2AHN6"/>
<evidence type="ECO:0008006" key="3">
    <source>
        <dbReference type="Google" id="ProtNLM"/>
    </source>
</evidence>
<comment type="caution">
    <text evidence="1">The sequence shown here is derived from an EMBL/GenBank/DDBJ whole genome shotgun (WGS) entry which is preliminary data.</text>
</comment>
<proteinExistence type="predicted"/>
<gene>
    <name evidence="1" type="ORF">LARSCL_LOCUS12646</name>
</gene>
<accession>A0AAV2AHN6</accession>
<protein>
    <recommendedName>
        <fullName evidence="3">Succinate dehydrogenase subunit 4</fullName>
    </recommendedName>
</protein>